<organism evidence="1 2">
    <name type="scientific">Streptomyces natalensis ATCC 27448</name>
    <dbReference type="NCBI Taxonomy" id="1240678"/>
    <lineage>
        <taxon>Bacteria</taxon>
        <taxon>Bacillati</taxon>
        <taxon>Actinomycetota</taxon>
        <taxon>Actinomycetes</taxon>
        <taxon>Kitasatosporales</taxon>
        <taxon>Streptomycetaceae</taxon>
        <taxon>Streptomyces</taxon>
    </lineage>
</organism>
<protein>
    <submittedName>
        <fullName evidence="1">Uncharacterized protein</fullName>
    </submittedName>
</protein>
<name>A0A0D7CH93_9ACTN</name>
<dbReference type="Proteomes" id="UP000032458">
    <property type="component" value="Unassembled WGS sequence"/>
</dbReference>
<reference evidence="1 2" key="1">
    <citation type="submission" date="2014-09" db="EMBL/GenBank/DDBJ databases">
        <title>Draft genome sequence of Streptomyces natalensis ATCC 27448, producer of the antifungal pimaricin.</title>
        <authorList>
            <person name="Mendes M.V."/>
            <person name="Beites T."/>
            <person name="Pires S."/>
            <person name="Santos C.L."/>
            <person name="Moradas-Ferreira P."/>
        </authorList>
    </citation>
    <scope>NUCLEOTIDE SEQUENCE [LARGE SCALE GENOMIC DNA]</scope>
    <source>
        <strain evidence="1 2">ATCC 27448</strain>
    </source>
</reference>
<dbReference type="AlphaFoldDB" id="A0A0D7CH93"/>
<comment type="caution">
    <text evidence="1">The sequence shown here is derived from an EMBL/GenBank/DDBJ whole genome shotgun (WGS) entry which is preliminary data.</text>
</comment>
<sequence length="249" mass="27493">MVTQPDIFAPGAEWLPELRQLLQAYRSVPVPAEECFVDSEEAPSRGMRSYLRVAVHYPGRPFRAAREIAEVVHLGINHWDVSACLATMPPIIPPRGKVRVDCLLAVIPYLAAYENDGYRVEPAPPDSPWEWREQCPNLSVLVTRLTGRDDAPTGDTVGFGEHLEAIEDFRIAAAWRELAELRGIWPPGEDWATAAAGLGAVTGPPAGLSHAEWFDDLDMQMAAHLKSVGYRRPAGLSPAYPAHDVRALW</sequence>
<accession>A0A0D7CH93</accession>
<proteinExistence type="predicted"/>
<gene>
    <name evidence="1" type="ORF">SNA_28090</name>
</gene>
<evidence type="ECO:0000313" key="1">
    <source>
        <dbReference type="EMBL" id="KIZ15416.1"/>
    </source>
</evidence>
<dbReference type="PATRIC" id="fig|1240678.4.peg.5991"/>
<keyword evidence="2" id="KW-1185">Reference proteome</keyword>
<dbReference type="EMBL" id="JRKI01000034">
    <property type="protein sequence ID" value="KIZ15416.1"/>
    <property type="molecule type" value="Genomic_DNA"/>
</dbReference>
<evidence type="ECO:0000313" key="2">
    <source>
        <dbReference type="Proteomes" id="UP000032458"/>
    </source>
</evidence>